<reference evidence="1" key="1">
    <citation type="journal article" date="2021" name="PeerJ">
        <title>Extensive microbial diversity within the chicken gut microbiome revealed by metagenomics and culture.</title>
        <authorList>
            <person name="Gilroy R."/>
            <person name="Ravi A."/>
            <person name="Getino M."/>
            <person name="Pursley I."/>
            <person name="Horton D.L."/>
            <person name="Alikhan N.F."/>
            <person name="Baker D."/>
            <person name="Gharbi K."/>
            <person name="Hall N."/>
            <person name="Watson M."/>
            <person name="Adriaenssens E.M."/>
            <person name="Foster-Nyarko E."/>
            <person name="Jarju S."/>
            <person name="Secka A."/>
            <person name="Antonio M."/>
            <person name="Oren A."/>
            <person name="Chaudhuri R.R."/>
            <person name="La Ragione R."/>
            <person name="Hildebrand F."/>
            <person name="Pallen M.J."/>
        </authorList>
    </citation>
    <scope>NUCLEOTIDE SEQUENCE</scope>
    <source>
        <strain evidence="1">B5-657</strain>
    </source>
</reference>
<dbReference type="EMBL" id="JAHLFQ010000128">
    <property type="protein sequence ID" value="MBU3804253.1"/>
    <property type="molecule type" value="Genomic_DNA"/>
</dbReference>
<accession>A0A9E2KCW3</accession>
<gene>
    <name evidence="1" type="ORF">H9872_05825</name>
</gene>
<protein>
    <submittedName>
        <fullName evidence="1">Uncharacterized protein</fullName>
    </submittedName>
</protein>
<proteinExistence type="predicted"/>
<evidence type="ECO:0000313" key="2">
    <source>
        <dbReference type="Proteomes" id="UP000824229"/>
    </source>
</evidence>
<comment type="caution">
    <text evidence="1">The sequence shown here is derived from an EMBL/GenBank/DDBJ whole genome shotgun (WGS) entry which is preliminary data.</text>
</comment>
<sequence length="64" mass="7416">MAFQHDLACLVNQKVIIHSNRCSFCVIISQVCPCYIRAIELGSGNIRYFNFDRIDYIEECLPQC</sequence>
<dbReference type="AlphaFoldDB" id="A0A9E2KCW3"/>
<dbReference type="Proteomes" id="UP000824229">
    <property type="component" value="Unassembled WGS sequence"/>
</dbReference>
<name>A0A9E2KCW3_9FIRM</name>
<reference evidence="1" key="2">
    <citation type="submission" date="2021-04" db="EMBL/GenBank/DDBJ databases">
        <authorList>
            <person name="Gilroy R."/>
        </authorList>
    </citation>
    <scope>NUCLEOTIDE SEQUENCE</scope>
    <source>
        <strain evidence="1">B5-657</strain>
    </source>
</reference>
<evidence type="ECO:0000313" key="1">
    <source>
        <dbReference type="EMBL" id="MBU3804253.1"/>
    </source>
</evidence>
<organism evidence="1 2">
    <name type="scientific">Candidatus Cellulosilyticum pullistercoris</name>
    <dbReference type="NCBI Taxonomy" id="2838521"/>
    <lineage>
        <taxon>Bacteria</taxon>
        <taxon>Bacillati</taxon>
        <taxon>Bacillota</taxon>
        <taxon>Clostridia</taxon>
        <taxon>Lachnospirales</taxon>
        <taxon>Cellulosilyticaceae</taxon>
        <taxon>Cellulosilyticum</taxon>
    </lineage>
</organism>